<keyword evidence="4 10" id="KW-0808">Transferase</keyword>
<evidence type="ECO:0000256" key="8">
    <source>
        <dbReference type="SAM" id="Phobius"/>
    </source>
</evidence>
<dbReference type="GO" id="GO:0010041">
    <property type="term" value="P:response to iron(III) ion"/>
    <property type="evidence" value="ECO:0007669"/>
    <property type="project" value="TreeGrafter"/>
</dbReference>
<keyword evidence="5 8" id="KW-0812">Transmembrane</keyword>
<dbReference type="Proteomes" id="UP000436006">
    <property type="component" value="Unassembled WGS sequence"/>
</dbReference>
<accession>A0A7K1SBV2</accession>
<feature type="transmembrane region" description="Helical" evidence="8">
    <location>
        <begin position="301"/>
        <end position="319"/>
    </location>
</feature>
<evidence type="ECO:0000256" key="7">
    <source>
        <dbReference type="ARBA" id="ARBA00023136"/>
    </source>
</evidence>
<dbReference type="InterPro" id="IPR050297">
    <property type="entry name" value="LipidA_mod_glycosyltrf_83"/>
</dbReference>
<dbReference type="InterPro" id="IPR038731">
    <property type="entry name" value="RgtA/B/C-like"/>
</dbReference>
<feature type="transmembrane region" description="Helical" evidence="8">
    <location>
        <begin position="82"/>
        <end position="100"/>
    </location>
</feature>
<keyword evidence="6 8" id="KW-1133">Transmembrane helix</keyword>
<evidence type="ECO:0000313" key="11">
    <source>
        <dbReference type="Proteomes" id="UP000436006"/>
    </source>
</evidence>
<feature type="transmembrane region" description="Helical" evidence="8">
    <location>
        <begin position="409"/>
        <end position="427"/>
    </location>
</feature>
<gene>
    <name evidence="10" type="ORF">GO755_14715</name>
</gene>
<evidence type="ECO:0000256" key="4">
    <source>
        <dbReference type="ARBA" id="ARBA00022679"/>
    </source>
</evidence>
<dbReference type="AlphaFoldDB" id="A0A7K1SBV2"/>
<feature type="transmembrane region" description="Helical" evidence="8">
    <location>
        <begin position="434"/>
        <end position="454"/>
    </location>
</feature>
<comment type="subcellular location">
    <subcellularLocation>
        <location evidence="1">Cell membrane</location>
        <topology evidence="1">Multi-pass membrane protein</topology>
    </subcellularLocation>
</comment>
<feature type="transmembrane region" description="Helical" evidence="8">
    <location>
        <begin position="136"/>
        <end position="154"/>
    </location>
</feature>
<keyword evidence="2" id="KW-1003">Cell membrane</keyword>
<name>A0A7K1SBV2_9BACT</name>
<comment type="caution">
    <text evidence="10">The sequence shown here is derived from an EMBL/GenBank/DDBJ whole genome shotgun (WGS) entry which is preliminary data.</text>
</comment>
<organism evidence="10 11">
    <name type="scientific">Spirosoma arboris</name>
    <dbReference type="NCBI Taxonomy" id="2682092"/>
    <lineage>
        <taxon>Bacteria</taxon>
        <taxon>Pseudomonadati</taxon>
        <taxon>Bacteroidota</taxon>
        <taxon>Cytophagia</taxon>
        <taxon>Cytophagales</taxon>
        <taxon>Cytophagaceae</taxon>
        <taxon>Spirosoma</taxon>
    </lineage>
</organism>
<protein>
    <submittedName>
        <fullName evidence="10">Phospholipid carrier-dependent glycosyltransferase</fullName>
    </submittedName>
</protein>
<dbReference type="GO" id="GO:0005886">
    <property type="term" value="C:plasma membrane"/>
    <property type="evidence" value="ECO:0007669"/>
    <property type="project" value="UniProtKB-SubCell"/>
</dbReference>
<dbReference type="GO" id="GO:0009103">
    <property type="term" value="P:lipopolysaccharide biosynthetic process"/>
    <property type="evidence" value="ECO:0007669"/>
    <property type="project" value="UniProtKB-ARBA"/>
</dbReference>
<evidence type="ECO:0000256" key="6">
    <source>
        <dbReference type="ARBA" id="ARBA00022989"/>
    </source>
</evidence>
<reference evidence="10 11" key="1">
    <citation type="submission" date="2019-12" db="EMBL/GenBank/DDBJ databases">
        <title>Spirosoma sp. HMF4905 genome sequencing and assembly.</title>
        <authorList>
            <person name="Kang H."/>
            <person name="Cha I."/>
            <person name="Kim H."/>
            <person name="Joh K."/>
        </authorList>
    </citation>
    <scope>NUCLEOTIDE SEQUENCE [LARGE SCALE GENOMIC DNA]</scope>
    <source>
        <strain evidence="10 11">HMF4905</strain>
    </source>
</reference>
<dbReference type="GO" id="GO:0016763">
    <property type="term" value="F:pentosyltransferase activity"/>
    <property type="evidence" value="ECO:0007669"/>
    <property type="project" value="TreeGrafter"/>
</dbReference>
<feature type="transmembrane region" description="Helical" evidence="8">
    <location>
        <begin position="6"/>
        <end position="26"/>
    </location>
</feature>
<dbReference type="RefSeq" id="WP_157585937.1">
    <property type="nucleotide sequence ID" value="NZ_WPIN01000005.1"/>
</dbReference>
<feature type="transmembrane region" description="Helical" evidence="8">
    <location>
        <begin position="268"/>
        <end position="289"/>
    </location>
</feature>
<keyword evidence="11" id="KW-1185">Reference proteome</keyword>
<dbReference type="Pfam" id="PF13231">
    <property type="entry name" value="PMT_2"/>
    <property type="match status" value="1"/>
</dbReference>
<evidence type="ECO:0000256" key="5">
    <source>
        <dbReference type="ARBA" id="ARBA00022692"/>
    </source>
</evidence>
<evidence type="ECO:0000259" key="9">
    <source>
        <dbReference type="Pfam" id="PF13231"/>
    </source>
</evidence>
<feature type="transmembrane region" description="Helical" evidence="8">
    <location>
        <begin position="325"/>
        <end position="343"/>
    </location>
</feature>
<proteinExistence type="predicted"/>
<feature type="domain" description="Glycosyltransferase RgtA/B/C/D-like" evidence="9">
    <location>
        <begin position="62"/>
        <end position="231"/>
    </location>
</feature>
<evidence type="ECO:0000313" key="10">
    <source>
        <dbReference type="EMBL" id="MVM31293.1"/>
    </source>
</evidence>
<dbReference type="PANTHER" id="PTHR33908">
    <property type="entry name" value="MANNOSYLTRANSFERASE YKCB-RELATED"/>
    <property type="match status" value="1"/>
</dbReference>
<dbReference type="EMBL" id="WPIN01000005">
    <property type="protein sequence ID" value="MVM31293.1"/>
    <property type="molecule type" value="Genomic_DNA"/>
</dbReference>
<evidence type="ECO:0000256" key="2">
    <source>
        <dbReference type="ARBA" id="ARBA00022475"/>
    </source>
</evidence>
<evidence type="ECO:0000256" key="3">
    <source>
        <dbReference type="ARBA" id="ARBA00022676"/>
    </source>
</evidence>
<dbReference type="PANTHER" id="PTHR33908:SF3">
    <property type="entry name" value="UNDECAPRENYL PHOSPHATE-ALPHA-4-AMINO-4-DEOXY-L-ARABINOSE ARABINOSYL TRANSFERASE"/>
    <property type="match status" value="1"/>
</dbReference>
<evidence type="ECO:0000256" key="1">
    <source>
        <dbReference type="ARBA" id="ARBA00004651"/>
    </source>
</evidence>
<feature type="transmembrane region" description="Helical" evidence="8">
    <location>
        <begin position="355"/>
        <end position="378"/>
    </location>
</feature>
<feature type="transmembrane region" description="Helical" evidence="8">
    <location>
        <begin position="217"/>
        <end position="234"/>
    </location>
</feature>
<keyword evidence="7 8" id="KW-0472">Membrane</keyword>
<keyword evidence="3" id="KW-0328">Glycosyltransferase</keyword>
<sequence length="554" mass="63843">MNQKLFYSLVLIGLGALFFIPFLGGVRLFDWDEINFAECAREMIVLGDYFHVHIDFKPFYEKPPLFFWFQSILMNLFGINEFSARLPNAICGIITLVYLYHIGKKLHGHRFGLLWALAYLGSVLPHLYFRSGIIDPFFNLFIFISLVNVIFASWKRERLGGAMTVPKSEWTYILLGGIVLGLAILTKGPVAYLIVGLVLGTYWLLNRFRWFITPLQFLAFTAAASASSLIWYGLDIYLHGPTLVREFLAYSIRLFSTPDAGHVGFPGYHIIILLIGCFPASIFGIRAFGSLFIERNYQREFRRWMLILFWIVLILFSIVQSKIVHYSSLCYFPLTYFASLTLLQLEERKIQFNNWMRAGLLVVGGIYVAAIAGLPFLARRMDIVKAAADQDAFTQGNLNAKVEWTGWEAFPGIWLLIIITLVLIWYNQREMARASVTLFIGMAVFITLTLWFFIGRIEGISQDAAMRFFERAQGQNVYVKTYGYHSYGPYFYTQKQPVTNPNEYNLDWLLKGRIDKDVLFIRHASEEPTLLDSLPDVRKTGEENGFVFYRRKAK</sequence>
<feature type="transmembrane region" description="Helical" evidence="8">
    <location>
        <begin position="174"/>
        <end position="205"/>
    </location>
</feature>
<feature type="transmembrane region" description="Helical" evidence="8">
    <location>
        <begin position="112"/>
        <end position="129"/>
    </location>
</feature>